<keyword evidence="2" id="KW-1003">Cell membrane</keyword>
<dbReference type="InterPro" id="IPR000757">
    <property type="entry name" value="Beta-glucanase-like"/>
</dbReference>
<feature type="compositionally biased region" description="Low complexity" evidence="8">
    <location>
        <begin position="326"/>
        <end position="341"/>
    </location>
</feature>
<dbReference type="InterPro" id="IPR013320">
    <property type="entry name" value="ConA-like_dom_sf"/>
</dbReference>
<dbReference type="GO" id="GO:0016757">
    <property type="term" value="F:glycosyltransferase activity"/>
    <property type="evidence" value="ECO:0007669"/>
    <property type="project" value="TreeGrafter"/>
</dbReference>
<dbReference type="Pfam" id="PF00722">
    <property type="entry name" value="Glyco_hydro_16"/>
    <property type="match status" value="1"/>
</dbReference>
<accession>A0A3A2Z3X1</accession>
<dbReference type="Gene3D" id="2.60.120.200">
    <property type="match status" value="1"/>
</dbReference>
<keyword evidence="3" id="KW-0472">Membrane</keyword>
<keyword evidence="5" id="KW-0378">Hydrolase</keyword>
<keyword evidence="6" id="KW-0449">Lipoprotein</keyword>
<feature type="compositionally biased region" description="Gly residues" evidence="8">
    <location>
        <begin position="365"/>
        <end position="379"/>
    </location>
</feature>
<protein>
    <submittedName>
        <fullName evidence="11">Cell wall</fullName>
    </submittedName>
</protein>
<feature type="compositionally biased region" description="Low complexity" evidence="8">
    <location>
        <begin position="383"/>
        <end position="401"/>
    </location>
</feature>
<dbReference type="SUPFAM" id="SSF49899">
    <property type="entry name" value="Concanavalin A-like lectins/glucanases"/>
    <property type="match status" value="2"/>
</dbReference>
<dbReference type="EMBL" id="MVGC01000741">
    <property type="protein sequence ID" value="RJE17739.1"/>
    <property type="molecule type" value="Genomic_DNA"/>
</dbReference>
<dbReference type="PANTHER" id="PTHR10963">
    <property type="entry name" value="GLYCOSYL HYDROLASE-RELATED"/>
    <property type="match status" value="1"/>
</dbReference>
<comment type="caution">
    <text evidence="11">The sequence shown here is derived from an EMBL/GenBank/DDBJ whole genome shotgun (WGS) entry which is preliminary data.</text>
</comment>
<dbReference type="GO" id="GO:0031505">
    <property type="term" value="P:fungal-type cell wall organization"/>
    <property type="evidence" value="ECO:0007669"/>
    <property type="project" value="TreeGrafter"/>
</dbReference>
<feature type="chain" id="PRO_5017294373" evidence="9">
    <location>
        <begin position="20"/>
        <end position="428"/>
    </location>
</feature>
<evidence type="ECO:0000313" key="11">
    <source>
        <dbReference type="EMBL" id="RJE17739.1"/>
    </source>
</evidence>
<dbReference type="GO" id="GO:0009277">
    <property type="term" value="C:fungal-type cell wall"/>
    <property type="evidence" value="ECO:0007669"/>
    <property type="project" value="TreeGrafter"/>
</dbReference>
<sequence>MRLFSSLLLASLSVSTVLAADKPPSCDLNNKCPEDKPCCSQYGQCGTGAYCLGGCDPRSSHSLDSCAPEPICKSKKYTWDNLDNAAKNDKYLGDASKYDWMYSGDPKLEDGNLILTMPPKSGGSLFANNTTFAFILLSDVKDEIDYEFVGSDLTEVQTNYYWQGVLDYNNGGKSKVDGEDTFGDWHTYELDWTPDSVEWKIDGEVKRTLKKSETFNATSNQYQFPQTPSRLQMSLWPAGQASNAKGTIEWAGGEIDWDSEDIQKEGYYFATIGEVTVECYDPPTGANVNGDKSYIYTDSAATNDTVEITDKNTVLSSFGATGTNMTVSSSTSAQSPTSTSTGKSDTVPEVNGGSGNEPGNSNGSGSSGSGSDGGSGGSDGDSDSFSQGGDDSDNNNGDGKNAAASPSERVLKGSFSAVLVAIVVLMTM</sequence>
<dbReference type="STRING" id="2070753.A0A3A2Z3X1"/>
<gene>
    <name evidence="11" type="ORF">PHISCL_09923</name>
</gene>
<dbReference type="GO" id="GO:0098552">
    <property type="term" value="C:side of membrane"/>
    <property type="evidence" value="ECO:0007669"/>
    <property type="project" value="UniProtKB-KW"/>
</dbReference>
<organism evidence="11 12">
    <name type="scientific">Aspergillus sclerotialis</name>
    <dbReference type="NCBI Taxonomy" id="2070753"/>
    <lineage>
        <taxon>Eukaryota</taxon>
        <taxon>Fungi</taxon>
        <taxon>Dikarya</taxon>
        <taxon>Ascomycota</taxon>
        <taxon>Pezizomycotina</taxon>
        <taxon>Eurotiomycetes</taxon>
        <taxon>Eurotiomycetidae</taxon>
        <taxon>Eurotiales</taxon>
        <taxon>Aspergillaceae</taxon>
        <taxon>Aspergillus</taxon>
        <taxon>Aspergillus subgen. Polypaecilum</taxon>
    </lineage>
</organism>
<dbReference type="GO" id="GO:0005975">
    <property type="term" value="P:carbohydrate metabolic process"/>
    <property type="evidence" value="ECO:0007669"/>
    <property type="project" value="InterPro"/>
</dbReference>
<evidence type="ECO:0000256" key="2">
    <source>
        <dbReference type="ARBA" id="ARBA00022475"/>
    </source>
</evidence>
<evidence type="ECO:0000256" key="6">
    <source>
        <dbReference type="ARBA" id="ARBA00023288"/>
    </source>
</evidence>
<name>A0A3A2Z3X1_9EURO</name>
<evidence type="ECO:0000256" key="1">
    <source>
        <dbReference type="ARBA" id="ARBA00004609"/>
    </source>
</evidence>
<dbReference type="PROSITE" id="PS51762">
    <property type="entry name" value="GH16_2"/>
    <property type="match status" value="1"/>
</dbReference>
<proteinExistence type="predicted"/>
<dbReference type="OrthoDB" id="4781at2759"/>
<evidence type="ECO:0000256" key="5">
    <source>
        <dbReference type="ARBA" id="ARBA00022801"/>
    </source>
</evidence>
<feature type="signal peptide" evidence="9">
    <location>
        <begin position="1"/>
        <end position="19"/>
    </location>
</feature>
<evidence type="ECO:0000256" key="4">
    <source>
        <dbReference type="ARBA" id="ARBA00022729"/>
    </source>
</evidence>
<evidence type="ECO:0000256" key="8">
    <source>
        <dbReference type="SAM" id="MobiDB-lite"/>
    </source>
</evidence>
<dbReference type="GO" id="GO:0005886">
    <property type="term" value="C:plasma membrane"/>
    <property type="evidence" value="ECO:0007669"/>
    <property type="project" value="UniProtKB-SubCell"/>
</dbReference>
<keyword evidence="4 9" id="KW-0732">Signal</keyword>
<keyword evidence="7" id="KW-0326">Glycosidase</keyword>
<comment type="subcellular location">
    <subcellularLocation>
        <location evidence="1">Cell membrane</location>
        <topology evidence="1">Lipid-anchor</topology>
        <topology evidence="1">GPI-anchor</topology>
    </subcellularLocation>
</comment>
<dbReference type="GO" id="GO:0004553">
    <property type="term" value="F:hydrolase activity, hydrolyzing O-glycosyl compounds"/>
    <property type="evidence" value="ECO:0007669"/>
    <property type="project" value="InterPro"/>
</dbReference>
<evidence type="ECO:0000313" key="12">
    <source>
        <dbReference type="Proteomes" id="UP000266188"/>
    </source>
</evidence>
<reference evidence="12" key="1">
    <citation type="submission" date="2017-02" db="EMBL/GenBank/DDBJ databases">
        <authorList>
            <person name="Tafer H."/>
            <person name="Lopandic K."/>
        </authorList>
    </citation>
    <scope>NUCLEOTIDE SEQUENCE [LARGE SCALE GENOMIC DNA]</scope>
    <source>
        <strain evidence="12">CBS 366.77</strain>
    </source>
</reference>
<dbReference type="InterPro" id="IPR050546">
    <property type="entry name" value="Glycosyl_Hydrlase_16"/>
</dbReference>
<evidence type="ECO:0000256" key="9">
    <source>
        <dbReference type="SAM" id="SignalP"/>
    </source>
</evidence>
<feature type="domain" description="GH16" evidence="10">
    <location>
        <begin position="15"/>
        <end position="259"/>
    </location>
</feature>
<keyword evidence="3" id="KW-0325">Glycoprotein</keyword>
<dbReference type="PANTHER" id="PTHR10963:SF22">
    <property type="entry name" value="GLYCOSIDASE CRH2-RELATED"/>
    <property type="match status" value="1"/>
</dbReference>
<dbReference type="Proteomes" id="UP000266188">
    <property type="component" value="Unassembled WGS sequence"/>
</dbReference>
<dbReference type="AlphaFoldDB" id="A0A3A2Z3X1"/>
<feature type="region of interest" description="Disordered" evidence="8">
    <location>
        <begin position="320"/>
        <end position="411"/>
    </location>
</feature>
<evidence type="ECO:0000259" key="10">
    <source>
        <dbReference type="PROSITE" id="PS51762"/>
    </source>
</evidence>
<keyword evidence="3" id="KW-0336">GPI-anchor</keyword>
<evidence type="ECO:0000256" key="3">
    <source>
        <dbReference type="ARBA" id="ARBA00022622"/>
    </source>
</evidence>
<keyword evidence="12" id="KW-1185">Reference proteome</keyword>
<evidence type="ECO:0000256" key="7">
    <source>
        <dbReference type="ARBA" id="ARBA00023295"/>
    </source>
</evidence>